<dbReference type="Proteomes" id="UP001150942">
    <property type="component" value="Unassembled WGS sequence"/>
</dbReference>
<evidence type="ECO:0000313" key="1">
    <source>
        <dbReference type="EMBL" id="KAJ5209654.1"/>
    </source>
</evidence>
<dbReference type="EMBL" id="JAPQKQ010000002">
    <property type="protein sequence ID" value="KAJ5209654.1"/>
    <property type="molecule type" value="Genomic_DNA"/>
</dbReference>
<accession>A0A9W9MY12</accession>
<sequence length="118" mass="13747">MRVQASPFVTRKHHIPDPCDDEEGYCWCKDAQTAMTHQPLHGLGDHCISLPVKWNTPRQNLRTVRDQAAALASWWLVQIRENRVTIDQEMVFDNRTMGGFKIMLDVIPPEWEKPEYSD</sequence>
<reference evidence="1" key="1">
    <citation type="submission" date="2022-11" db="EMBL/GenBank/DDBJ databases">
        <authorList>
            <person name="Petersen C."/>
        </authorList>
    </citation>
    <scope>NUCLEOTIDE SEQUENCE</scope>
    <source>
        <strain evidence="1">IBT 20477</strain>
    </source>
</reference>
<proteinExistence type="predicted"/>
<comment type="caution">
    <text evidence="1">The sequence shown here is derived from an EMBL/GenBank/DDBJ whole genome shotgun (WGS) entry which is preliminary data.</text>
</comment>
<evidence type="ECO:0000313" key="2">
    <source>
        <dbReference type="Proteomes" id="UP001150942"/>
    </source>
</evidence>
<dbReference type="OrthoDB" id="4273456at2759"/>
<gene>
    <name evidence="1" type="ORF">N7449_004033</name>
</gene>
<dbReference type="AlphaFoldDB" id="A0A9W9MY12"/>
<reference evidence="1" key="2">
    <citation type="journal article" date="2023" name="IMA Fungus">
        <title>Comparative genomic study of the Penicillium genus elucidates a diverse pangenome and 15 lateral gene transfer events.</title>
        <authorList>
            <person name="Petersen C."/>
            <person name="Sorensen T."/>
            <person name="Nielsen M.R."/>
            <person name="Sondergaard T.E."/>
            <person name="Sorensen J.L."/>
            <person name="Fitzpatrick D.A."/>
            <person name="Frisvad J.C."/>
            <person name="Nielsen K.L."/>
        </authorList>
    </citation>
    <scope>NUCLEOTIDE SEQUENCE</scope>
    <source>
        <strain evidence="1">IBT 20477</strain>
    </source>
</reference>
<keyword evidence="2" id="KW-1185">Reference proteome</keyword>
<name>A0A9W9MY12_9EURO</name>
<organism evidence="1 2">
    <name type="scientific">Penicillium cf. viridicatum</name>
    <dbReference type="NCBI Taxonomy" id="2972119"/>
    <lineage>
        <taxon>Eukaryota</taxon>
        <taxon>Fungi</taxon>
        <taxon>Dikarya</taxon>
        <taxon>Ascomycota</taxon>
        <taxon>Pezizomycotina</taxon>
        <taxon>Eurotiomycetes</taxon>
        <taxon>Eurotiomycetidae</taxon>
        <taxon>Eurotiales</taxon>
        <taxon>Aspergillaceae</taxon>
        <taxon>Penicillium</taxon>
    </lineage>
</organism>
<protein>
    <submittedName>
        <fullName evidence="1">Uncharacterized protein</fullName>
    </submittedName>
</protein>